<dbReference type="Proteomes" id="UP000226383">
    <property type="component" value="Segment"/>
</dbReference>
<sequence length="43" mass="5300">MRKKRKRQYLYVIPKETPYGFKYNGYSNTPPEHGEFHVNLKKR</sequence>
<accession>A0A223LK73</accession>
<dbReference type="EMBL" id="MF467948">
    <property type="protein sequence ID" value="ASU03986.1"/>
    <property type="molecule type" value="Genomic_DNA"/>
</dbReference>
<gene>
    <name evidence="1" type="ORF">SEA_DRGREY_74</name>
</gene>
<reference evidence="1 2" key="1">
    <citation type="submission" date="2017-07" db="EMBL/GenBank/DDBJ databases">
        <authorList>
            <person name="Shaffer M.A."/>
            <person name="Abrahamson P.A."/>
            <person name="Bills J.L."/>
            <person name="Cantu C."/>
            <person name="Miller S.E."/>
            <person name="Nayek S."/>
            <person name="Suri N."/>
            <person name="Layton S.R."/>
            <person name="Hughes L.E."/>
            <person name="Garlena R.A."/>
            <person name="Russell D.A."/>
            <person name="Pope W.H."/>
            <person name="Jacobs-Sera D."/>
            <person name="Hendrix R.W."/>
            <person name="Hatfull G.F."/>
        </authorList>
    </citation>
    <scope>NUCLEOTIDE SEQUENCE [LARGE SCALE GENOMIC DNA]</scope>
</reference>
<evidence type="ECO:0000313" key="2">
    <source>
        <dbReference type="Proteomes" id="UP000226383"/>
    </source>
</evidence>
<name>A0A223LK73_9CAUD</name>
<protein>
    <submittedName>
        <fullName evidence="1">Uncharacterized protein</fullName>
    </submittedName>
</protein>
<proteinExistence type="predicted"/>
<keyword evidence="2" id="KW-1185">Reference proteome</keyword>
<evidence type="ECO:0000313" key="1">
    <source>
        <dbReference type="EMBL" id="ASU03986.1"/>
    </source>
</evidence>
<organism evidence="1 2">
    <name type="scientific">Streptomyces phage DrGrey</name>
    <dbReference type="NCBI Taxonomy" id="2024284"/>
    <lineage>
        <taxon>Viruses</taxon>
        <taxon>Duplodnaviria</taxon>
        <taxon>Heunggongvirae</taxon>
        <taxon>Uroviricota</taxon>
        <taxon>Caudoviricetes</taxon>
        <taxon>Rimavirus</taxon>
        <taxon>Rimavirus drgrey</taxon>
    </lineage>
</organism>